<dbReference type="AlphaFoldDB" id="A0A1F4V922"/>
<proteinExistence type="predicted"/>
<evidence type="ECO:0000313" key="2">
    <source>
        <dbReference type="Proteomes" id="UP000178127"/>
    </source>
</evidence>
<accession>A0A1F4V922</accession>
<name>A0A1F4V922_UNCKA</name>
<reference evidence="1 2" key="1">
    <citation type="journal article" date="2016" name="Nat. Commun.">
        <title>Thousands of microbial genomes shed light on interconnected biogeochemical processes in an aquifer system.</title>
        <authorList>
            <person name="Anantharaman K."/>
            <person name="Brown C.T."/>
            <person name="Hug L.A."/>
            <person name="Sharon I."/>
            <person name="Castelle C.J."/>
            <person name="Probst A.J."/>
            <person name="Thomas B.C."/>
            <person name="Singh A."/>
            <person name="Wilkins M.J."/>
            <person name="Karaoz U."/>
            <person name="Brodie E.L."/>
            <person name="Williams K.H."/>
            <person name="Hubbard S.S."/>
            <person name="Banfield J.F."/>
        </authorList>
    </citation>
    <scope>NUCLEOTIDE SEQUENCE [LARGE SCALE GENOMIC DNA]</scope>
</reference>
<dbReference type="Proteomes" id="UP000178127">
    <property type="component" value="Unassembled WGS sequence"/>
</dbReference>
<organism evidence="1 2">
    <name type="scientific">candidate division WWE3 bacterium RIFCSPHIGHO2_02_FULL_38_14</name>
    <dbReference type="NCBI Taxonomy" id="1802620"/>
    <lineage>
        <taxon>Bacteria</taxon>
        <taxon>Katanobacteria</taxon>
    </lineage>
</organism>
<protein>
    <submittedName>
        <fullName evidence="1">Uncharacterized protein</fullName>
    </submittedName>
</protein>
<gene>
    <name evidence="1" type="ORF">A3D91_04490</name>
</gene>
<dbReference type="EMBL" id="MEVD01000013">
    <property type="protein sequence ID" value="OGC53667.1"/>
    <property type="molecule type" value="Genomic_DNA"/>
</dbReference>
<dbReference type="STRING" id="1802620.A3D91_04490"/>
<comment type="caution">
    <text evidence="1">The sequence shown here is derived from an EMBL/GenBank/DDBJ whole genome shotgun (WGS) entry which is preliminary data.</text>
</comment>
<sequence length="194" mass="21646">MNTRLIFLSFILLIIIFGVITLNKNLLQDIVDNSIETENQVADSITPSEQTTAPNNPQEALLNKYTACLSNKYPQTLDPTNVLFELKKELSSTDFTNPTPASMEWYVDTNSKVVRLNGININTIVKPKVIDDIHQHFIEKGFEQDDIYNSGSATVSGYLGYYKDCVVCKESGKAVDSDDLSGDYNESISCAFLK</sequence>
<evidence type="ECO:0000313" key="1">
    <source>
        <dbReference type="EMBL" id="OGC53667.1"/>
    </source>
</evidence>